<dbReference type="EMBL" id="CP007202">
    <property type="protein sequence ID" value="AJR04881.1"/>
    <property type="molecule type" value="Genomic_DNA"/>
</dbReference>
<accession>A0A0C5W0N6</accession>
<gene>
    <name evidence="1" type="ORF">AW14_08045</name>
</gene>
<dbReference type="PATRIC" id="fig|1454006.5.peg.1585"/>
<dbReference type="RefSeq" id="WP_044638308.1">
    <property type="nucleotide sequence ID" value="NZ_CP007202.1"/>
</dbReference>
<proteinExistence type="predicted"/>
<protein>
    <submittedName>
        <fullName evidence="1">Uncharacterized protein</fullName>
    </submittedName>
</protein>
<evidence type="ECO:0000313" key="2">
    <source>
        <dbReference type="Proteomes" id="UP000032229"/>
    </source>
</evidence>
<dbReference type="KEGG" id="sze:AW14_08045"/>
<name>A0A0C5W0N6_9FLAO</name>
<evidence type="ECO:0000313" key="1">
    <source>
        <dbReference type="EMBL" id="AJR04881.1"/>
    </source>
</evidence>
<organism evidence="1 2">
    <name type="scientific">Siansivirga zeaxanthinifaciens CC-SAMT-1</name>
    <dbReference type="NCBI Taxonomy" id="1454006"/>
    <lineage>
        <taxon>Bacteria</taxon>
        <taxon>Pseudomonadati</taxon>
        <taxon>Bacteroidota</taxon>
        <taxon>Flavobacteriia</taxon>
        <taxon>Flavobacteriales</taxon>
        <taxon>Flavobacteriaceae</taxon>
        <taxon>Siansivirga</taxon>
    </lineage>
</organism>
<dbReference type="Proteomes" id="UP000032229">
    <property type="component" value="Chromosome"/>
</dbReference>
<reference evidence="1 2" key="1">
    <citation type="submission" date="2014-02" db="EMBL/GenBank/DDBJ databases">
        <authorList>
            <person name="Young C.-C."/>
            <person name="Hameed A."/>
            <person name="Huang H.-C."/>
            <person name="Shahina M."/>
        </authorList>
    </citation>
    <scope>NUCLEOTIDE SEQUENCE [LARGE SCALE GENOMIC DNA]</scope>
    <source>
        <strain evidence="1 2">CC-SAMT-1</strain>
    </source>
</reference>
<sequence length="155" mass="16233">MRYINKQRFVKASQTIVEQTGGTDPGGGTGGSEIQLTNRSAQILEPGDVVIIEKNNPLSVTTTNLYYSEDVIGVVKTGGGIGQLVTIQTSGIADIKMTVFPVNIGDNIYTGDVHGRGYASSSSWPGTFAKALESKPNAILGTVKALLSGGVPEVY</sequence>
<keyword evidence="2" id="KW-1185">Reference proteome</keyword>
<dbReference type="HOGENOM" id="CLU_1694329_0_0_10"/>
<dbReference type="STRING" id="1454006.AW14_08045"/>
<dbReference type="AlphaFoldDB" id="A0A0C5W0N6"/>
<dbReference type="OrthoDB" id="1435114at2"/>